<dbReference type="OrthoDB" id="331021at2157"/>
<keyword evidence="5" id="KW-1185">Reference proteome</keyword>
<protein>
    <recommendedName>
        <fullName evidence="3">DUF7344 domain-containing protein</fullName>
    </recommendedName>
</protein>
<reference evidence="4 5" key="1">
    <citation type="submission" date="2018-07" db="EMBL/GenBank/DDBJ databases">
        <title>Genome sequences of Haloplanus salinus JCM 18368T.</title>
        <authorList>
            <person name="Kim Y.B."/>
            <person name="Roh S.W."/>
        </authorList>
    </citation>
    <scope>NUCLEOTIDE SEQUENCE [LARGE SCALE GENOMIC DNA]</scope>
    <source>
        <strain evidence="4 5">JCM 18368</strain>
    </source>
</reference>
<sequence length="200" mass="22192">MSQQRGTTPERDDDPSAEPTDRPAAPTEQEVFDILSNRRRRYALYALSNDDTATIGSLAERIAAWENDCPVEEVTSTERKRVYTALQQSHLPKLERTGLISFDHDTGRVHPTDTVGEMDIYLEVVGEEQLSWDQYYLGLSAVSAGIVVAVWLGLPPFRALSPLLWMTIVVSLFAVSATIHNYGSANLDAASEPPEVSRRS</sequence>
<evidence type="ECO:0000256" key="1">
    <source>
        <dbReference type="SAM" id="MobiDB-lite"/>
    </source>
</evidence>
<organism evidence="4 5">
    <name type="scientific">Haloplanus salinus</name>
    <dbReference type="NCBI Taxonomy" id="1126245"/>
    <lineage>
        <taxon>Archaea</taxon>
        <taxon>Methanobacteriati</taxon>
        <taxon>Methanobacteriota</taxon>
        <taxon>Stenosarchaea group</taxon>
        <taxon>Halobacteria</taxon>
        <taxon>Halobacteriales</taxon>
        <taxon>Haloferacaceae</taxon>
        <taxon>Haloplanus</taxon>
    </lineage>
</organism>
<keyword evidence="2" id="KW-1133">Transmembrane helix</keyword>
<name>A0A368NDK4_9EURY</name>
<proteinExistence type="predicted"/>
<evidence type="ECO:0000313" key="4">
    <source>
        <dbReference type="EMBL" id="RCU48190.1"/>
    </source>
</evidence>
<gene>
    <name evidence="4" type="ORF">DU504_13265</name>
</gene>
<dbReference type="EMBL" id="QPHM01000001">
    <property type="protein sequence ID" value="RCU48190.1"/>
    <property type="molecule type" value="Genomic_DNA"/>
</dbReference>
<dbReference type="AlphaFoldDB" id="A0A368NDK4"/>
<evidence type="ECO:0000256" key="2">
    <source>
        <dbReference type="SAM" id="Phobius"/>
    </source>
</evidence>
<feature type="transmembrane region" description="Helical" evidence="2">
    <location>
        <begin position="160"/>
        <end position="179"/>
    </location>
</feature>
<evidence type="ECO:0000313" key="5">
    <source>
        <dbReference type="Proteomes" id="UP000252189"/>
    </source>
</evidence>
<feature type="region of interest" description="Disordered" evidence="1">
    <location>
        <begin position="1"/>
        <end position="29"/>
    </location>
</feature>
<dbReference type="Pfam" id="PF24035">
    <property type="entry name" value="DUF7344"/>
    <property type="match status" value="1"/>
</dbReference>
<dbReference type="RefSeq" id="WP_114449825.1">
    <property type="nucleotide sequence ID" value="NZ_QPHM01000001.1"/>
</dbReference>
<keyword evidence="2" id="KW-0472">Membrane</keyword>
<feature type="domain" description="DUF7344" evidence="3">
    <location>
        <begin position="32"/>
        <end position="109"/>
    </location>
</feature>
<dbReference type="Proteomes" id="UP000252189">
    <property type="component" value="Unassembled WGS sequence"/>
</dbReference>
<evidence type="ECO:0000259" key="3">
    <source>
        <dbReference type="Pfam" id="PF24035"/>
    </source>
</evidence>
<comment type="caution">
    <text evidence="4">The sequence shown here is derived from an EMBL/GenBank/DDBJ whole genome shotgun (WGS) entry which is preliminary data.</text>
</comment>
<accession>A0A368NDK4</accession>
<feature type="transmembrane region" description="Helical" evidence="2">
    <location>
        <begin position="135"/>
        <end position="154"/>
    </location>
</feature>
<dbReference type="InterPro" id="IPR055768">
    <property type="entry name" value="DUF7344"/>
</dbReference>
<keyword evidence="2" id="KW-0812">Transmembrane</keyword>